<dbReference type="AlphaFoldDB" id="A0A4S8HV82"/>
<dbReference type="PANTHER" id="PTHR46546:SF4">
    <property type="entry name" value="SHEWANELLA-LIKE PROTEIN PHOSPHATASE 1"/>
    <property type="match status" value="1"/>
</dbReference>
<proteinExistence type="predicted"/>
<dbReference type="SUPFAM" id="SSF56300">
    <property type="entry name" value="Metallo-dependent phosphatases"/>
    <property type="match status" value="1"/>
</dbReference>
<feature type="domain" description="Calcineurin-like phosphoesterase" evidence="1">
    <location>
        <begin position="74"/>
        <end position="252"/>
    </location>
</feature>
<dbReference type="InterPro" id="IPR004843">
    <property type="entry name" value="Calcineurin-like_PHP"/>
</dbReference>
<gene>
    <name evidence="2" type="ORF">FAM09_12440</name>
</gene>
<sequence length="301" mass="34623">MRGNPKFALVMPSTNKPNKHFSVKLKERVVVEKSDYRRPNKLFVLSGIEGNLRQLCKLLMRAKVVDKYLHWTFEDNHLVLIGNCFNSGDEITECLWLVYSLEEKAKREGGHVHFILGNNEIMGINGNWRHLHPHYAVRKNGSSTALYDGNNQLWKWLCTKNIIERIGDMLFVYGGMAKEVLHLNLSVKQINDLTRPHYTQARNNFSDPVLSLLFGNDTSPFGYRGYCLGTASEELVDATLQHFDVQTIITGHPLINRINTFYNGKVFNVNMNHTSGISEGLLISKDRFYRVAIDKKRERIK</sequence>
<accession>A0A4S8HV82</accession>
<evidence type="ECO:0000313" key="3">
    <source>
        <dbReference type="Proteomes" id="UP000306918"/>
    </source>
</evidence>
<organism evidence="2 3">
    <name type="scientific">Niastella caeni</name>
    <dbReference type="NCBI Taxonomy" id="2569763"/>
    <lineage>
        <taxon>Bacteria</taxon>
        <taxon>Pseudomonadati</taxon>
        <taxon>Bacteroidota</taxon>
        <taxon>Chitinophagia</taxon>
        <taxon>Chitinophagales</taxon>
        <taxon>Chitinophagaceae</taxon>
        <taxon>Niastella</taxon>
    </lineage>
</organism>
<evidence type="ECO:0000313" key="2">
    <source>
        <dbReference type="EMBL" id="THU39315.1"/>
    </source>
</evidence>
<dbReference type="Gene3D" id="3.60.21.10">
    <property type="match status" value="1"/>
</dbReference>
<dbReference type="PANTHER" id="PTHR46546">
    <property type="entry name" value="SHEWANELLA-LIKE PROTEIN PHOSPHATASE 1"/>
    <property type="match status" value="1"/>
</dbReference>
<dbReference type="EMBL" id="STFF01000003">
    <property type="protein sequence ID" value="THU39315.1"/>
    <property type="molecule type" value="Genomic_DNA"/>
</dbReference>
<name>A0A4S8HV82_9BACT</name>
<keyword evidence="3" id="KW-1185">Reference proteome</keyword>
<comment type="caution">
    <text evidence="2">The sequence shown here is derived from an EMBL/GenBank/DDBJ whole genome shotgun (WGS) entry which is preliminary data.</text>
</comment>
<dbReference type="RefSeq" id="WP_136577447.1">
    <property type="nucleotide sequence ID" value="NZ_STFF01000003.1"/>
</dbReference>
<dbReference type="Proteomes" id="UP000306918">
    <property type="component" value="Unassembled WGS sequence"/>
</dbReference>
<reference evidence="2 3" key="1">
    <citation type="submission" date="2019-04" db="EMBL/GenBank/DDBJ databases">
        <title>Niastella caeni sp. nov., isolated from activated sludge.</title>
        <authorList>
            <person name="Sheng M."/>
        </authorList>
    </citation>
    <scope>NUCLEOTIDE SEQUENCE [LARGE SCALE GENOMIC DNA]</scope>
    <source>
        <strain evidence="2 3">HX-2-15</strain>
    </source>
</reference>
<dbReference type="Pfam" id="PF00149">
    <property type="entry name" value="Metallophos"/>
    <property type="match status" value="1"/>
</dbReference>
<evidence type="ECO:0000259" key="1">
    <source>
        <dbReference type="Pfam" id="PF00149"/>
    </source>
</evidence>
<dbReference type="OrthoDB" id="7550081at2"/>
<dbReference type="GO" id="GO:0016787">
    <property type="term" value="F:hydrolase activity"/>
    <property type="evidence" value="ECO:0007669"/>
    <property type="project" value="InterPro"/>
</dbReference>
<protein>
    <recommendedName>
        <fullName evidence="1">Calcineurin-like phosphoesterase domain-containing protein</fullName>
    </recommendedName>
</protein>
<dbReference type="InterPro" id="IPR029052">
    <property type="entry name" value="Metallo-depent_PP-like"/>
</dbReference>